<comment type="caution">
    <text evidence="2">The sequence shown here is derived from an EMBL/GenBank/DDBJ whole genome shotgun (WGS) entry which is preliminary data.</text>
</comment>
<sequence length="156" mass="17622">MLITAHALTGAFIGKEVGYPPLAFLLGLLSHFALDVIPHCDGPDDKPGKSNGMPKSTGQYFFVLADVIVLAILFGFLNKQHEVTYGFVWGAVGGIFPDCIDNVPFWSHQLRKLPRIKQFHQFHSMIQRIKTPLWFGFLIQYSIVAIFFYLLLRSSH</sequence>
<evidence type="ECO:0000256" key="1">
    <source>
        <dbReference type="SAM" id="Phobius"/>
    </source>
</evidence>
<gene>
    <name evidence="2" type="ORF">AUJ40_00255</name>
</gene>
<name>A0A1J4RW12_9BACT</name>
<feature type="transmembrane region" description="Helical" evidence="1">
    <location>
        <begin position="133"/>
        <end position="152"/>
    </location>
</feature>
<dbReference type="Proteomes" id="UP000182753">
    <property type="component" value="Unassembled WGS sequence"/>
</dbReference>
<organism evidence="2 3">
    <name type="scientific">Candidatus Berkelbacteria bacterium CG1_02_42_45</name>
    <dbReference type="NCBI Taxonomy" id="1805036"/>
    <lineage>
        <taxon>Bacteria</taxon>
        <taxon>Candidatus Berkelbacteria</taxon>
    </lineage>
</organism>
<evidence type="ECO:0000313" key="3">
    <source>
        <dbReference type="Proteomes" id="UP000182753"/>
    </source>
</evidence>
<keyword evidence="1" id="KW-1133">Transmembrane helix</keyword>
<keyword evidence="1" id="KW-0812">Transmembrane</keyword>
<protein>
    <submittedName>
        <fullName evidence="2">Uncharacterized protein</fullName>
    </submittedName>
</protein>
<feature type="transmembrane region" description="Helical" evidence="1">
    <location>
        <begin position="18"/>
        <end position="37"/>
    </location>
</feature>
<accession>A0A1J4RW12</accession>
<dbReference type="EMBL" id="MNUJ01000005">
    <property type="protein sequence ID" value="OIN90221.1"/>
    <property type="molecule type" value="Genomic_DNA"/>
</dbReference>
<proteinExistence type="predicted"/>
<reference evidence="2 3" key="1">
    <citation type="journal article" date="2016" name="Environ. Microbiol.">
        <title>Genomic resolution of a cold subsurface aquifer community provides metabolic insights for novel microbes adapted to high CO concentrations.</title>
        <authorList>
            <person name="Probst A.J."/>
            <person name="Castelle C.J."/>
            <person name="Singh A."/>
            <person name="Brown C.T."/>
            <person name="Anantharaman K."/>
            <person name="Sharon I."/>
            <person name="Hug L.A."/>
            <person name="Burstein D."/>
            <person name="Emerson J.B."/>
            <person name="Thomas B.C."/>
            <person name="Banfield J.F."/>
        </authorList>
    </citation>
    <scope>NUCLEOTIDE SEQUENCE [LARGE SCALE GENOMIC DNA]</scope>
    <source>
        <strain evidence="2">CG1_02_42_45</strain>
    </source>
</reference>
<evidence type="ECO:0000313" key="2">
    <source>
        <dbReference type="EMBL" id="OIN90221.1"/>
    </source>
</evidence>
<feature type="transmembrane region" description="Helical" evidence="1">
    <location>
        <begin position="58"/>
        <end position="77"/>
    </location>
</feature>
<keyword evidence="1" id="KW-0472">Membrane</keyword>
<dbReference type="AlphaFoldDB" id="A0A1J4RW12"/>